<keyword evidence="2" id="KW-0963">Cytoplasm</keyword>
<dbReference type="GO" id="GO:0008360">
    <property type="term" value="P:regulation of cell shape"/>
    <property type="evidence" value="ECO:0007669"/>
    <property type="project" value="UniProtKB-KW"/>
</dbReference>
<evidence type="ECO:0000313" key="9">
    <source>
        <dbReference type="Proteomes" id="UP000051999"/>
    </source>
</evidence>
<evidence type="ECO:0000256" key="4">
    <source>
        <dbReference type="ARBA" id="ARBA00022960"/>
    </source>
</evidence>
<dbReference type="Proteomes" id="UP000051999">
    <property type="component" value="Unassembled WGS sequence"/>
</dbReference>
<gene>
    <name evidence="8" type="ORF">FD35_GL002357</name>
</gene>
<name>A0A0R1RH24_9LACO</name>
<dbReference type="InterPro" id="IPR016181">
    <property type="entry name" value="Acyl_CoA_acyltransferase"/>
</dbReference>
<dbReference type="STRING" id="1114972.FD35_GL002357"/>
<keyword evidence="7" id="KW-0961">Cell wall biogenesis/degradation</keyword>
<dbReference type="Gene3D" id="1.20.58.90">
    <property type="match status" value="1"/>
</dbReference>
<evidence type="ECO:0000256" key="3">
    <source>
        <dbReference type="ARBA" id="ARBA00022679"/>
    </source>
</evidence>
<comment type="similarity">
    <text evidence="1">Belongs to the FemABX family.</text>
</comment>
<dbReference type="EMBL" id="AZFF01000006">
    <property type="protein sequence ID" value="KRL55825.1"/>
    <property type="molecule type" value="Genomic_DNA"/>
</dbReference>
<dbReference type="SUPFAM" id="SSF55729">
    <property type="entry name" value="Acyl-CoA N-acyltransferases (Nat)"/>
    <property type="match status" value="2"/>
</dbReference>
<protein>
    <submittedName>
        <fullName evidence="8">Uncharacterized protein</fullName>
    </submittedName>
</protein>
<dbReference type="InterPro" id="IPR050644">
    <property type="entry name" value="PG_Glycine_Bridge_Synth"/>
</dbReference>
<accession>A0A0R1RH24</accession>
<organism evidence="8 9">
    <name type="scientific">Furfurilactobacillus rossiae DSM 15814</name>
    <dbReference type="NCBI Taxonomy" id="1114972"/>
    <lineage>
        <taxon>Bacteria</taxon>
        <taxon>Bacillati</taxon>
        <taxon>Bacillota</taxon>
        <taxon>Bacilli</taxon>
        <taxon>Lactobacillales</taxon>
        <taxon>Lactobacillaceae</taxon>
        <taxon>Furfurilactobacillus</taxon>
    </lineage>
</organism>
<evidence type="ECO:0000256" key="5">
    <source>
        <dbReference type="ARBA" id="ARBA00022984"/>
    </source>
</evidence>
<dbReference type="InterPro" id="IPR003447">
    <property type="entry name" value="FEMABX"/>
</dbReference>
<dbReference type="GO" id="GO:0009252">
    <property type="term" value="P:peptidoglycan biosynthetic process"/>
    <property type="evidence" value="ECO:0007669"/>
    <property type="project" value="UniProtKB-KW"/>
</dbReference>
<keyword evidence="4" id="KW-0133">Cell shape</keyword>
<dbReference type="AlphaFoldDB" id="A0A0R1RH24"/>
<dbReference type="GO" id="GO:0016755">
    <property type="term" value="F:aminoacyltransferase activity"/>
    <property type="evidence" value="ECO:0007669"/>
    <property type="project" value="InterPro"/>
</dbReference>
<evidence type="ECO:0000256" key="6">
    <source>
        <dbReference type="ARBA" id="ARBA00023315"/>
    </source>
</evidence>
<keyword evidence="5" id="KW-0573">Peptidoglycan synthesis</keyword>
<dbReference type="GO" id="GO:0071555">
    <property type="term" value="P:cell wall organization"/>
    <property type="evidence" value="ECO:0007669"/>
    <property type="project" value="UniProtKB-KW"/>
</dbReference>
<keyword evidence="3" id="KW-0808">Transferase</keyword>
<evidence type="ECO:0000256" key="1">
    <source>
        <dbReference type="ARBA" id="ARBA00009943"/>
    </source>
</evidence>
<dbReference type="PROSITE" id="PS51191">
    <property type="entry name" value="FEMABX"/>
    <property type="match status" value="1"/>
</dbReference>
<dbReference type="PATRIC" id="fig|1114972.6.peg.2420"/>
<comment type="caution">
    <text evidence="8">The sequence shown here is derived from an EMBL/GenBank/DDBJ whole genome shotgun (WGS) entry which is preliminary data.</text>
</comment>
<evidence type="ECO:0000313" key="8">
    <source>
        <dbReference type="EMBL" id="KRL55825.1"/>
    </source>
</evidence>
<dbReference type="Pfam" id="PF02388">
    <property type="entry name" value="FemAB"/>
    <property type="match status" value="1"/>
</dbReference>
<sequence length="414" mass="47900">MLTVQEIDPTEFMSFEQHCPTGNFYQTIWQQRLLLREHNLTTFRGLYEDNELVMAALLVGRKIHFGYRFEVYGGPVIAPNKVSVTRLRVFLADLEQYAFQHQGLELKLVPNLDCHVLDNDGTIIDSQNETLTQALSEIGYHYADFKSVGYKTAAHANHYVYKKDLSHLNTDTLTKSYSPKARYNLNKAKEFGVTLREIPFDELSEFKYNTNKTAERLHFKDKSLAYYQDAFETYGNQVQFVVAELNLNNYIAIYQKKITHNDTQINELTAKHKGYNEAKIADLKRQLNNHTRKIAQAKMFADEYGTTLNIAGAMFIIQPQEMDYVFSYTNEEFKMFRGPFLIQDAMMHEAINQHIQTYNFLGIAGEFDGSDGVFEFKKGFNGYPAEEIGEFTKILRPAKYRIISTLRGLKQFVS</sequence>
<dbReference type="Gene3D" id="3.40.630.30">
    <property type="match status" value="2"/>
</dbReference>
<dbReference type="RefSeq" id="WP_017261323.1">
    <property type="nucleotide sequence ID" value="NZ_AUAW01000008.1"/>
</dbReference>
<reference evidence="8 9" key="1">
    <citation type="journal article" date="2015" name="Genome Announc.">
        <title>Expanding the biotechnology potential of lactobacilli through comparative genomics of 213 strains and associated genera.</title>
        <authorList>
            <person name="Sun Z."/>
            <person name="Harris H.M."/>
            <person name="McCann A."/>
            <person name="Guo C."/>
            <person name="Argimon S."/>
            <person name="Zhang W."/>
            <person name="Yang X."/>
            <person name="Jeffery I.B."/>
            <person name="Cooney J.C."/>
            <person name="Kagawa T.F."/>
            <person name="Liu W."/>
            <person name="Song Y."/>
            <person name="Salvetti E."/>
            <person name="Wrobel A."/>
            <person name="Rasinkangas P."/>
            <person name="Parkhill J."/>
            <person name="Rea M.C."/>
            <person name="O'Sullivan O."/>
            <person name="Ritari J."/>
            <person name="Douillard F.P."/>
            <person name="Paul Ross R."/>
            <person name="Yang R."/>
            <person name="Briner A.E."/>
            <person name="Felis G.E."/>
            <person name="de Vos W.M."/>
            <person name="Barrangou R."/>
            <person name="Klaenhammer T.R."/>
            <person name="Caufield P.W."/>
            <person name="Cui Y."/>
            <person name="Zhang H."/>
            <person name="O'Toole P.W."/>
        </authorList>
    </citation>
    <scope>NUCLEOTIDE SEQUENCE [LARGE SCALE GENOMIC DNA]</scope>
    <source>
        <strain evidence="8 9">DSM 15814</strain>
    </source>
</reference>
<proteinExistence type="inferred from homology"/>
<keyword evidence="9" id="KW-1185">Reference proteome</keyword>
<keyword evidence="6" id="KW-0012">Acyltransferase</keyword>
<dbReference type="OrthoDB" id="2303924at2"/>
<evidence type="ECO:0000256" key="7">
    <source>
        <dbReference type="ARBA" id="ARBA00023316"/>
    </source>
</evidence>
<dbReference type="PANTHER" id="PTHR36174:SF2">
    <property type="entry name" value="AMINOACYLTRANSFERASE FEMA"/>
    <property type="match status" value="1"/>
</dbReference>
<dbReference type="PANTHER" id="PTHR36174">
    <property type="entry name" value="LIPID II:GLYCINE GLYCYLTRANSFERASE"/>
    <property type="match status" value="1"/>
</dbReference>
<evidence type="ECO:0000256" key="2">
    <source>
        <dbReference type="ARBA" id="ARBA00022490"/>
    </source>
</evidence>
<dbReference type="eggNOG" id="COG2348">
    <property type="taxonomic scope" value="Bacteria"/>
</dbReference>